<dbReference type="GO" id="GO:0005524">
    <property type="term" value="F:ATP binding"/>
    <property type="evidence" value="ECO:0007669"/>
    <property type="project" value="InterPro"/>
</dbReference>
<dbReference type="Pfam" id="PF13538">
    <property type="entry name" value="UvrD_C_2"/>
    <property type="match status" value="1"/>
</dbReference>
<dbReference type="GO" id="GO:0000725">
    <property type="term" value="P:recombinational repair"/>
    <property type="evidence" value="ECO:0007669"/>
    <property type="project" value="TreeGrafter"/>
</dbReference>
<accession>A0AA92HAN3</accession>
<evidence type="ECO:0000256" key="1">
    <source>
        <dbReference type="ARBA" id="ARBA00034923"/>
    </source>
</evidence>
<feature type="domain" description="UvrD-like helicase C-terminal" evidence="3">
    <location>
        <begin position="538"/>
        <end position="584"/>
    </location>
</feature>
<dbReference type="EMBL" id="QDFR01000001">
    <property type="protein sequence ID" value="PVE56647.1"/>
    <property type="molecule type" value="Genomic_DNA"/>
</dbReference>
<keyword evidence="4" id="KW-0378">Hydrolase</keyword>
<evidence type="ECO:0000259" key="3">
    <source>
        <dbReference type="Pfam" id="PF13538"/>
    </source>
</evidence>
<dbReference type="Proteomes" id="UP000244335">
    <property type="component" value="Unassembled WGS sequence"/>
</dbReference>
<dbReference type="GO" id="GO:0003677">
    <property type="term" value="F:DNA binding"/>
    <property type="evidence" value="ECO:0007669"/>
    <property type="project" value="InterPro"/>
</dbReference>
<reference evidence="4 5" key="1">
    <citation type="submission" date="2018-04" db="EMBL/GenBank/DDBJ databases">
        <authorList>
            <person name="Hagen T."/>
        </authorList>
    </citation>
    <scope>NUCLEOTIDE SEQUENCE [LARGE SCALE GENOMIC DNA]</scope>
    <source>
        <strain evidence="4 5">TPD7009</strain>
    </source>
</reference>
<keyword evidence="4" id="KW-0347">Helicase</keyword>
<protein>
    <recommendedName>
        <fullName evidence="1">DNA 3'-5' helicase II</fullName>
    </recommendedName>
</protein>
<comment type="caution">
    <text evidence="4">The sequence shown here is derived from an EMBL/GenBank/DDBJ whole genome shotgun (WGS) entry which is preliminary data.</text>
</comment>
<name>A0AA92HAN3_RHIRH</name>
<dbReference type="AlphaFoldDB" id="A0AA92HAN3"/>
<dbReference type="InterPro" id="IPR027417">
    <property type="entry name" value="P-loop_NTPase"/>
</dbReference>
<dbReference type="GO" id="GO:0016787">
    <property type="term" value="F:hydrolase activity"/>
    <property type="evidence" value="ECO:0007669"/>
    <property type="project" value="InterPro"/>
</dbReference>
<dbReference type="PANTHER" id="PTHR11070">
    <property type="entry name" value="UVRD / RECB / PCRA DNA HELICASE FAMILY MEMBER"/>
    <property type="match status" value="1"/>
</dbReference>
<gene>
    <name evidence="4" type="ORF">DC430_02395</name>
</gene>
<evidence type="ECO:0000313" key="4">
    <source>
        <dbReference type="EMBL" id="PVE56647.1"/>
    </source>
</evidence>
<organism evidence="4 5">
    <name type="scientific">Rhizobium rhizogenes</name>
    <name type="common">Agrobacterium rhizogenes</name>
    <dbReference type="NCBI Taxonomy" id="359"/>
    <lineage>
        <taxon>Bacteria</taxon>
        <taxon>Pseudomonadati</taxon>
        <taxon>Pseudomonadota</taxon>
        <taxon>Alphaproteobacteria</taxon>
        <taxon>Hyphomicrobiales</taxon>
        <taxon>Rhizobiaceae</taxon>
        <taxon>Rhizobium/Agrobacterium group</taxon>
        <taxon>Rhizobium</taxon>
    </lineage>
</organism>
<dbReference type="InterPro" id="IPR027785">
    <property type="entry name" value="UvrD-like_helicase_C"/>
</dbReference>
<feature type="domain" description="Helicase/UvrB N-terminal" evidence="2">
    <location>
        <begin position="192"/>
        <end position="343"/>
    </location>
</feature>
<sequence>MLRDLFPGSTLFLPKRELQMASSFFFRKIDNLDQDYDIIKQIEDWSAREQTQTYLIDRPLSDERYEYAHKEHVIILVPGRKIAFVNFGSDSNDFDDFVDDFIEDLGSLSDKYRYKDAIGRPRKWAEQLTCRFYEGSELSLEEYLFSVSVDDPGKQRISELLVSLLTGSINDIERVKSEIPESLLEKVKRKILLFDGDQTRFIYQNLEKNVINIQGLSGTGKTELLLHKLKDIYLKSSESKIVFTCHNKILADSLRRRIPDFFNFMKVEQQIAWQERLWCMHAWGSFTDKHSGTYRYICDFYGISFQRYSPSTTFDKVCNEAIEKISSMENRKFAFDYILIDESQDFPASFIDLCRLCSRQKTYVAGDIFQSIFDEKIISSITPDFLLSKCYRTDPKTLMFAHGMGLFEPTKLRWLEDDEWKTCGYNLSKSASGDYYRLSRDPLRRFEDIENANVDCVTINQVSGDYEQEAATAVIEIIRELCRDDPKVTPDDIGVIIIDNANSTYAIADLLEQLVPRAMGWSVNKAHETKERCRGELFVSNRNNVKGLEFPFVICVTKMIRSNPAYRNSLYMTMTRSFLKSFLILSESQSEDVLRNISQGLEIINERGVIEVQPPTEAEKIRIRTTIEYSNSNMSFQEFVTKIFDEIGVMPLFRGKLMGIVCSLASDDFDSDNIRKIVNFNYDVLLKGETREDH</sequence>
<dbReference type="GO" id="GO:0043138">
    <property type="term" value="F:3'-5' DNA helicase activity"/>
    <property type="evidence" value="ECO:0007669"/>
    <property type="project" value="TreeGrafter"/>
</dbReference>
<dbReference type="Pfam" id="PF04851">
    <property type="entry name" value="ResIII"/>
    <property type="match status" value="1"/>
</dbReference>
<dbReference type="InterPro" id="IPR006935">
    <property type="entry name" value="Helicase/UvrB_N"/>
</dbReference>
<dbReference type="PANTHER" id="PTHR11070:SF2">
    <property type="entry name" value="ATP-DEPENDENT DNA HELICASE SRS2"/>
    <property type="match status" value="1"/>
</dbReference>
<keyword evidence="4" id="KW-0067">ATP-binding</keyword>
<proteinExistence type="predicted"/>
<evidence type="ECO:0000259" key="2">
    <source>
        <dbReference type="Pfam" id="PF04851"/>
    </source>
</evidence>
<dbReference type="SUPFAM" id="SSF52540">
    <property type="entry name" value="P-loop containing nucleoside triphosphate hydrolases"/>
    <property type="match status" value="1"/>
</dbReference>
<dbReference type="InterPro" id="IPR000212">
    <property type="entry name" value="DNA_helicase_UvrD/REP"/>
</dbReference>
<evidence type="ECO:0000313" key="5">
    <source>
        <dbReference type="Proteomes" id="UP000244335"/>
    </source>
</evidence>
<keyword evidence="4" id="KW-0547">Nucleotide-binding</keyword>
<dbReference type="Gene3D" id="3.40.50.300">
    <property type="entry name" value="P-loop containing nucleotide triphosphate hydrolases"/>
    <property type="match status" value="2"/>
</dbReference>